<name>A0AA38W1M6_9ASTR</name>
<reference evidence="3" key="1">
    <citation type="submission" date="2023-03" db="EMBL/GenBank/DDBJ databases">
        <title>Chromosome-scale reference genome and RAD-based genetic map of yellow starthistle (Centaurea solstitialis) reveal putative structural variation and QTLs associated with invader traits.</title>
        <authorList>
            <person name="Reatini B."/>
            <person name="Cang F.A."/>
            <person name="Jiang Q."/>
            <person name="Mckibben M.T.W."/>
            <person name="Barker M.S."/>
            <person name="Rieseberg L.H."/>
            <person name="Dlugosch K.M."/>
        </authorList>
    </citation>
    <scope>NUCLEOTIDE SEQUENCE</scope>
    <source>
        <strain evidence="3">CAN-66</strain>
        <tissue evidence="3">Leaf</tissue>
    </source>
</reference>
<feature type="domain" description="Cupin type-1" evidence="2">
    <location>
        <begin position="4"/>
        <end position="98"/>
    </location>
</feature>
<dbReference type="SMART" id="SM00835">
    <property type="entry name" value="Cupin_1"/>
    <property type="match status" value="1"/>
</dbReference>
<organism evidence="3 4">
    <name type="scientific">Centaurea solstitialis</name>
    <name type="common">yellow star-thistle</name>
    <dbReference type="NCBI Taxonomy" id="347529"/>
    <lineage>
        <taxon>Eukaryota</taxon>
        <taxon>Viridiplantae</taxon>
        <taxon>Streptophyta</taxon>
        <taxon>Embryophyta</taxon>
        <taxon>Tracheophyta</taxon>
        <taxon>Spermatophyta</taxon>
        <taxon>Magnoliopsida</taxon>
        <taxon>eudicotyledons</taxon>
        <taxon>Gunneridae</taxon>
        <taxon>Pentapetalae</taxon>
        <taxon>asterids</taxon>
        <taxon>campanulids</taxon>
        <taxon>Asterales</taxon>
        <taxon>Asteraceae</taxon>
        <taxon>Carduoideae</taxon>
        <taxon>Cardueae</taxon>
        <taxon>Centaureinae</taxon>
        <taxon>Centaurea</taxon>
    </lineage>
</organism>
<dbReference type="PANTHER" id="PTHR31189:SF13">
    <property type="entry name" value="CUPINCIN"/>
    <property type="match status" value="1"/>
</dbReference>
<feature type="region of interest" description="Disordered" evidence="1">
    <location>
        <begin position="1"/>
        <end position="27"/>
    </location>
</feature>
<dbReference type="InterPro" id="IPR011051">
    <property type="entry name" value="RmlC_Cupin_sf"/>
</dbReference>
<dbReference type="EMBL" id="JARYMX010000006">
    <property type="protein sequence ID" value="KAJ9543032.1"/>
    <property type="molecule type" value="Genomic_DNA"/>
</dbReference>
<dbReference type="InterPro" id="IPR014710">
    <property type="entry name" value="RmlC-like_jellyroll"/>
</dbReference>
<dbReference type="InterPro" id="IPR050253">
    <property type="entry name" value="Seed_Storage-Functional"/>
</dbReference>
<evidence type="ECO:0000313" key="4">
    <source>
        <dbReference type="Proteomes" id="UP001172457"/>
    </source>
</evidence>
<dbReference type="CDD" id="cd02245">
    <property type="entry name" value="cupin_7S_vicilin-like_C"/>
    <property type="match status" value="1"/>
</dbReference>
<proteinExistence type="predicted"/>
<evidence type="ECO:0000256" key="1">
    <source>
        <dbReference type="SAM" id="MobiDB-lite"/>
    </source>
</evidence>
<dbReference type="PANTHER" id="PTHR31189">
    <property type="entry name" value="OS03G0336100 PROTEIN-RELATED"/>
    <property type="match status" value="1"/>
</dbReference>
<dbReference type="AlphaFoldDB" id="A0AA38W1M6"/>
<sequence>MACPHLAEQRSPGGFGGGRGPTYQKVSSPLRRGTVVVVPAGHPVAIEANGNQNLEVIGFGLNTNENEWFPLAGRDNVMSQWEDEAMELTFGAPARAVKKVIEKQNQRMFFKGPTRRGRAFE</sequence>
<keyword evidence="4" id="KW-1185">Reference proteome</keyword>
<accession>A0AA38W1M6</accession>
<dbReference type="SUPFAM" id="SSF51182">
    <property type="entry name" value="RmlC-like cupins"/>
    <property type="match status" value="1"/>
</dbReference>
<comment type="caution">
    <text evidence="3">The sequence shown here is derived from an EMBL/GenBank/DDBJ whole genome shotgun (WGS) entry which is preliminary data.</text>
</comment>
<evidence type="ECO:0000259" key="2">
    <source>
        <dbReference type="SMART" id="SM00835"/>
    </source>
</evidence>
<evidence type="ECO:0000313" key="3">
    <source>
        <dbReference type="EMBL" id="KAJ9543032.1"/>
    </source>
</evidence>
<protein>
    <recommendedName>
        <fullName evidence="2">Cupin type-1 domain-containing protein</fullName>
    </recommendedName>
</protein>
<dbReference type="Pfam" id="PF00190">
    <property type="entry name" value="Cupin_1"/>
    <property type="match status" value="1"/>
</dbReference>
<dbReference type="InterPro" id="IPR006045">
    <property type="entry name" value="Cupin_1"/>
</dbReference>
<dbReference type="Proteomes" id="UP001172457">
    <property type="component" value="Chromosome 6"/>
</dbReference>
<gene>
    <name evidence="3" type="ORF">OSB04_022739</name>
</gene>
<dbReference type="Gene3D" id="2.60.120.10">
    <property type="entry name" value="Jelly Rolls"/>
    <property type="match status" value="1"/>
</dbReference>